<keyword evidence="1" id="KW-0472">Membrane</keyword>
<keyword evidence="1" id="KW-1133">Transmembrane helix</keyword>
<evidence type="ECO:0000313" key="2">
    <source>
        <dbReference type="EMBL" id="OGC07218.1"/>
    </source>
</evidence>
<dbReference type="InterPro" id="IPR045584">
    <property type="entry name" value="Pilin-like"/>
</dbReference>
<protein>
    <recommendedName>
        <fullName evidence="4">General secretion pathway GspH domain-containing protein</fullName>
    </recommendedName>
</protein>
<dbReference type="EMBL" id="METP01000007">
    <property type="protein sequence ID" value="OGC07218.1"/>
    <property type="molecule type" value="Genomic_DNA"/>
</dbReference>
<dbReference type="AlphaFoldDB" id="A0A1F4RGD6"/>
<gene>
    <name evidence="2" type="ORF">A3H38_03315</name>
</gene>
<reference evidence="2 3" key="1">
    <citation type="journal article" date="2016" name="Nat. Commun.">
        <title>Thousands of microbial genomes shed light on interconnected biogeochemical processes in an aquifer system.</title>
        <authorList>
            <person name="Anantharaman K."/>
            <person name="Brown C.T."/>
            <person name="Hug L.A."/>
            <person name="Sharon I."/>
            <person name="Castelle C.J."/>
            <person name="Probst A.J."/>
            <person name="Thomas B.C."/>
            <person name="Singh A."/>
            <person name="Wilkins M.J."/>
            <person name="Karaoz U."/>
            <person name="Brodie E.L."/>
            <person name="Williams K.H."/>
            <person name="Hubbard S.S."/>
            <person name="Banfield J.F."/>
        </authorList>
    </citation>
    <scope>NUCLEOTIDE SEQUENCE [LARGE SCALE GENOMIC DNA]</scope>
</reference>
<dbReference type="Pfam" id="PF07963">
    <property type="entry name" value="N_methyl"/>
    <property type="match status" value="1"/>
</dbReference>
<sequence length="161" mass="17895">MTKKAHTLIELVVAIAIAGIIASIFSLVINAGMDSWFFIKGQKSLLMETRAAMKRMVRDIRRTKDNTDSVILNFTSTRYRFIDVDDNTIDYQRDGNDLEVNGNVLLPDLAVVGGLEFVYLDASGAIAGFAEDIRVVQITLIVEEGTSRIKLRSAASLRNRQ</sequence>
<keyword evidence="1" id="KW-0812">Transmembrane</keyword>
<proteinExistence type="predicted"/>
<evidence type="ECO:0000256" key="1">
    <source>
        <dbReference type="SAM" id="Phobius"/>
    </source>
</evidence>
<dbReference type="InterPro" id="IPR012902">
    <property type="entry name" value="N_methyl_site"/>
</dbReference>
<evidence type="ECO:0000313" key="3">
    <source>
        <dbReference type="Proteomes" id="UP000176938"/>
    </source>
</evidence>
<feature type="transmembrane region" description="Helical" evidence="1">
    <location>
        <begin position="12"/>
        <end position="33"/>
    </location>
</feature>
<accession>A0A1F4RGD6</accession>
<organism evidence="2 3">
    <name type="scientific">candidate division WOR-1 bacterium RIFCSPLOWO2_02_FULL_46_20</name>
    <dbReference type="NCBI Taxonomy" id="1802567"/>
    <lineage>
        <taxon>Bacteria</taxon>
        <taxon>Bacillati</taxon>
        <taxon>Saganbacteria</taxon>
    </lineage>
</organism>
<evidence type="ECO:0008006" key="4">
    <source>
        <dbReference type="Google" id="ProtNLM"/>
    </source>
</evidence>
<name>A0A1F4RGD6_UNCSA</name>
<dbReference type="NCBIfam" id="TIGR02532">
    <property type="entry name" value="IV_pilin_GFxxxE"/>
    <property type="match status" value="1"/>
</dbReference>
<comment type="caution">
    <text evidence="2">The sequence shown here is derived from an EMBL/GenBank/DDBJ whole genome shotgun (WGS) entry which is preliminary data.</text>
</comment>
<dbReference type="Proteomes" id="UP000176938">
    <property type="component" value="Unassembled WGS sequence"/>
</dbReference>
<dbReference type="SUPFAM" id="SSF54523">
    <property type="entry name" value="Pili subunits"/>
    <property type="match status" value="1"/>
</dbReference>